<proteinExistence type="predicted"/>
<dbReference type="AlphaFoldDB" id="R4WZM2"/>
<dbReference type="Proteomes" id="UP000013966">
    <property type="component" value="Plasmid p1"/>
</dbReference>
<sequence>MQYEHSCHKRLPAASKAVLCAFLPQPARLAGRSGAVSHRYSATQVF</sequence>
<geneLocation type="plasmid" evidence="1 2">
    <name>p1</name>
</geneLocation>
<protein>
    <submittedName>
        <fullName evidence="1">Uncharacterized protein</fullName>
    </submittedName>
</protein>
<evidence type="ECO:0000313" key="2">
    <source>
        <dbReference type="Proteomes" id="UP000013966"/>
    </source>
</evidence>
<reference evidence="1 2" key="1">
    <citation type="journal article" date="2013" name="Genome Announc.">
        <title>Complete Genome Sequence of Burkholderia sp. Strain RPE64, Bacterial Symbiont of the Bean Bug Riptortus pedestris.</title>
        <authorList>
            <person name="Shibata T.F."/>
            <person name="Maeda T."/>
            <person name="Nikoh N."/>
            <person name="Yamaguchi K."/>
            <person name="Oshima K."/>
            <person name="Hattori M."/>
            <person name="Nishiyama T."/>
            <person name="Hasebe M."/>
            <person name="Fukatsu T."/>
            <person name="Kikuchi Y."/>
            <person name="Shigenobu S."/>
        </authorList>
    </citation>
    <scope>NUCLEOTIDE SEQUENCE [LARGE SCALE GENOMIC DNA]</scope>
    <source>
        <plasmid evidence="1 2">p1</plasmid>
    </source>
</reference>
<evidence type="ECO:0000313" key="1">
    <source>
        <dbReference type="EMBL" id="BAN27190.1"/>
    </source>
</evidence>
<dbReference type="KEGG" id="buo:BRPE64_DCDS02540"/>
<name>R4WZM2_9BURK</name>
<accession>R4WZM2</accession>
<dbReference type="HOGENOM" id="CLU_3181140_0_0_4"/>
<dbReference type="EMBL" id="AP013061">
    <property type="protein sequence ID" value="BAN27190.1"/>
    <property type="molecule type" value="Genomic_DNA"/>
</dbReference>
<organism evidence="1 2">
    <name type="scientific">Caballeronia insecticola</name>
    <dbReference type="NCBI Taxonomy" id="758793"/>
    <lineage>
        <taxon>Bacteria</taxon>
        <taxon>Pseudomonadati</taxon>
        <taxon>Pseudomonadota</taxon>
        <taxon>Betaproteobacteria</taxon>
        <taxon>Burkholderiales</taxon>
        <taxon>Burkholderiaceae</taxon>
        <taxon>Caballeronia</taxon>
    </lineage>
</organism>
<reference evidence="1 2" key="2">
    <citation type="journal article" date="2018" name="Int. J. Syst. Evol. Microbiol.">
        <title>Burkholderia insecticola sp. nov., a gut symbiotic bacterium of the bean bug Riptortus pedestris.</title>
        <authorList>
            <person name="Takeshita K."/>
            <person name="Tamaki H."/>
            <person name="Ohbayashi T."/>
            <person name="Meng X.-Y."/>
            <person name="Sone T."/>
            <person name="Mitani Y."/>
            <person name="Peeters C."/>
            <person name="Kikuchi Y."/>
            <person name="Vandamme P."/>
        </authorList>
    </citation>
    <scope>NUCLEOTIDE SEQUENCE [LARGE SCALE GENOMIC DNA]</scope>
    <source>
        <strain evidence="1">RPE64</strain>
        <plasmid evidence="1 2">p1</plasmid>
    </source>
</reference>
<gene>
    <name evidence="1" type="ORF">BRPE64_DCDS02540</name>
</gene>
<keyword evidence="1" id="KW-0614">Plasmid</keyword>
<keyword evidence="2" id="KW-1185">Reference proteome</keyword>